<evidence type="ECO:0000313" key="2">
    <source>
        <dbReference type="EMBL" id="MET8438986.1"/>
    </source>
</evidence>
<accession>A0ABV2UMB3</accession>
<organism evidence="2 3">
    <name type="scientific">Streptomyces sp. 900116325</name>
    <dbReference type="NCBI Taxonomy" id="3154295"/>
    <lineage>
        <taxon>Bacteria</taxon>
        <taxon>Bacillati</taxon>
        <taxon>Actinomycetota</taxon>
        <taxon>Actinomycetes</taxon>
        <taxon>Kitasatosporales</taxon>
        <taxon>Streptomycetaceae</taxon>
        <taxon>Streptomyces</taxon>
    </lineage>
</organism>
<reference evidence="2 3" key="1">
    <citation type="submission" date="2024-06" db="EMBL/GenBank/DDBJ databases">
        <title>The Natural Products Discovery Center: Release of the First 8490 Sequenced Strains for Exploring Actinobacteria Biosynthetic Diversity.</title>
        <authorList>
            <person name="Kalkreuter E."/>
            <person name="Kautsar S.A."/>
            <person name="Yang D."/>
            <person name="Bader C.D."/>
            <person name="Teijaro C.N."/>
            <person name="Fluegel L."/>
            <person name="Davis C.M."/>
            <person name="Simpson J.R."/>
            <person name="Lauterbach L."/>
            <person name="Steele A.D."/>
            <person name="Gui C."/>
            <person name="Meng S."/>
            <person name="Li G."/>
            <person name="Viehrig K."/>
            <person name="Ye F."/>
            <person name="Su P."/>
            <person name="Kiefer A.F."/>
            <person name="Nichols A."/>
            <person name="Cepeda A.J."/>
            <person name="Yan W."/>
            <person name="Fan B."/>
            <person name="Jiang Y."/>
            <person name="Adhikari A."/>
            <person name="Zheng C.-J."/>
            <person name="Schuster L."/>
            <person name="Cowan T.M."/>
            <person name="Smanski M.J."/>
            <person name="Chevrette M.G."/>
            <person name="De Carvalho L.P.S."/>
            <person name="Shen B."/>
        </authorList>
    </citation>
    <scope>NUCLEOTIDE SEQUENCE [LARGE SCALE GENOMIC DNA]</scope>
    <source>
        <strain evidence="2 3">NPDC005137</strain>
    </source>
</reference>
<feature type="compositionally biased region" description="Basic and acidic residues" evidence="1">
    <location>
        <begin position="21"/>
        <end position="30"/>
    </location>
</feature>
<name>A0ABV2UMB3_9ACTN</name>
<dbReference type="EMBL" id="JBEXIP010000080">
    <property type="protein sequence ID" value="MET8438986.1"/>
    <property type="molecule type" value="Genomic_DNA"/>
</dbReference>
<protein>
    <submittedName>
        <fullName evidence="2">Uncharacterized protein</fullName>
    </submittedName>
</protein>
<gene>
    <name evidence="2" type="ORF">ABZV61_41270</name>
</gene>
<sequence>MPGRSFGVYGGAGGRGQAQWRRADPASTTEERRLPMLMATRGITGKELADDLLQGVSSEQMRAATRLLGAHHDGYWLRRFFEDQELADAAGQPLLDHAGAHPSIDWNAVGLLLLADRPPARKASSSEVAVLEFAASLVGRAPIQLQRVIHAVDDTEFRLLLRALMAAAYGETH</sequence>
<dbReference type="RefSeq" id="WP_356713411.1">
    <property type="nucleotide sequence ID" value="NZ_JBEXIP010000080.1"/>
</dbReference>
<feature type="region of interest" description="Disordered" evidence="1">
    <location>
        <begin position="1"/>
        <end position="30"/>
    </location>
</feature>
<keyword evidence="3" id="KW-1185">Reference proteome</keyword>
<comment type="caution">
    <text evidence="2">The sequence shown here is derived from an EMBL/GenBank/DDBJ whole genome shotgun (WGS) entry which is preliminary data.</text>
</comment>
<proteinExistence type="predicted"/>
<evidence type="ECO:0000313" key="3">
    <source>
        <dbReference type="Proteomes" id="UP001550044"/>
    </source>
</evidence>
<evidence type="ECO:0000256" key="1">
    <source>
        <dbReference type="SAM" id="MobiDB-lite"/>
    </source>
</evidence>
<dbReference type="Proteomes" id="UP001550044">
    <property type="component" value="Unassembled WGS sequence"/>
</dbReference>